<dbReference type="InParanoid" id="F2ULL3"/>
<dbReference type="Gene3D" id="3.30.530.20">
    <property type="match status" value="1"/>
</dbReference>
<protein>
    <recommendedName>
        <fullName evidence="3">Polyketide cyclase/dehydrase</fullName>
    </recommendedName>
</protein>
<proteinExistence type="predicted"/>
<dbReference type="SUPFAM" id="SSF55961">
    <property type="entry name" value="Bet v1-like"/>
    <property type="match status" value="1"/>
</dbReference>
<keyword evidence="2" id="KW-1185">Reference proteome</keyword>
<dbReference type="AlphaFoldDB" id="F2ULL3"/>
<dbReference type="GeneID" id="16070626"/>
<dbReference type="EMBL" id="GL832980">
    <property type="protein sequence ID" value="EGD78012.1"/>
    <property type="molecule type" value="Genomic_DNA"/>
</dbReference>
<dbReference type="InterPro" id="IPR023393">
    <property type="entry name" value="START-like_dom_sf"/>
</dbReference>
<dbReference type="Proteomes" id="UP000007799">
    <property type="component" value="Unassembled WGS sequence"/>
</dbReference>
<sequence>MPAPLSLLPSPRTAFQVFTISSAVALVSYRLLQASASTNMPVVSAGVVNDQAHLTGKTREEVFEYLANFDNIASWDPGCLKSKRVDSGPLKIGSSFDLVTVFKGTESKMTYTITKLDAPNEVVLEGESAMVRAIDTIKVLPSPDDPNNVVVDYTADLSLKGWRRPFILFLKNDLNKLGRDAMEGLEKAINPK</sequence>
<reference evidence="1" key="1">
    <citation type="submission" date="2009-08" db="EMBL/GenBank/DDBJ databases">
        <title>Annotation of Salpingoeca rosetta.</title>
        <authorList>
            <consortium name="The Broad Institute Genome Sequencing Platform"/>
            <person name="Russ C."/>
            <person name="Cuomo C."/>
            <person name="Burger G."/>
            <person name="Gray M.W."/>
            <person name="Holland P.W.H."/>
            <person name="King N."/>
            <person name="Lang F.B.F."/>
            <person name="Roger A.J."/>
            <person name="Ruiz-Trillo I."/>
            <person name="Young S.K."/>
            <person name="Zeng Q."/>
            <person name="Gargeya S."/>
            <person name="Alvarado L."/>
            <person name="Berlin A."/>
            <person name="Chapman S.B."/>
            <person name="Chen Z."/>
            <person name="Freedman E."/>
            <person name="Gellesch M."/>
            <person name="Goldberg J."/>
            <person name="Griggs A."/>
            <person name="Gujja S."/>
            <person name="Heilman E."/>
            <person name="Heiman D."/>
            <person name="Howarth C."/>
            <person name="Mehta T."/>
            <person name="Neiman D."/>
            <person name="Pearson M."/>
            <person name="Roberts A."/>
            <person name="Saif S."/>
            <person name="Shea T."/>
            <person name="Shenoy N."/>
            <person name="Sisk P."/>
            <person name="Stolte C."/>
            <person name="Sykes S."/>
            <person name="White J."/>
            <person name="Yandava C."/>
            <person name="Haas B."/>
            <person name="Nusbaum C."/>
            <person name="Birren B."/>
        </authorList>
    </citation>
    <scope>NUCLEOTIDE SEQUENCE [LARGE SCALE GENOMIC DNA]</scope>
    <source>
        <strain evidence="1">ATCC 50818</strain>
    </source>
</reference>
<organism evidence="2">
    <name type="scientific">Salpingoeca rosetta (strain ATCC 50818 / BSB-021)</name>
    <dbReference type="NCBI Taxonomy" id="946362"/>
    <lineage>
        <taxon>Eukaryota</taxon>
        <taxon>Choanoflagellata</taxon>
        <taxon>Craspedida</taxon>
        <taxon>Salpingoecidae</taxon>
        <taxon>Salpingoeca</taxon>
    </lineage>
</organism>
<accession>F2ULL3</accession>
<name>F2ULL3_SALR5</name>
<dbReference type="KEGG" id="sre:PTSG_09650"/>
<dbReference type="RefSeq" id="XP_004990074.1">
    <property type="nucleotide sequence ID" value="XM_004990017.1"/>
</dbReference>
<dbReference type="Pfam" id="PF10604">
    <property type="entry name" value="Polyketide_cyc2"/>
    <property type="match status" value="1"/>
</dbReference>
<gene>
    <name evidence="1" type="ORF">PTSG_09650</name>
</gene>
<dbReference type="InterPro" id="IPR019587">
    <property type="entry name" value="Polyketide_cyclase/dehydratase"/>
</dbReference>
<evidence type="ECO:0000313" key="2">
    <source>
        <dbReference type="Proteomes" id="UP000007799"/>
    </source>
</evidence>
<evidence type="ECO:0000313" key="1">
    <source>
        <dbReference type="EMBL" id="EGD78012.1"/>
    </source>
</evidence>
<evidence type="ECO:0008006" key="3">
    <source>
        <dbReference type="Google" id="ProtNLM"/>
    </source>
</evidence>